<dbReference type="RefSeq" id="WP_243120715.1">
    <property type="nucleotide sequence ID" value="NZ_QFGA01000001.1"/>
</dbReference>
<evidence type="ECO:0008006" key="4">
    <source>
        <dbReference type="Google" id="ProtNLM"/>
    </source>
</evidence>
<evidence type="ECO:0000313" key="2">
    <source>
        <dbReference type="EMBL" id="TEB07724.1"/>
    </source>
</evidence>
<sequence length="242" mass="26599">MSAVKRKNFYWSVALVSLAIGVILAVQFRMTRDIQHNEAIRRTQELAEQVDQLKKEHDVLQPQLTRMREQLESLSTGPLATQIKAEMELATIFSGLTELTGKGVEVTLKDSNVSQKLTDNPNLYIIHDEDILKVVNELKAAGAEAIAINGQRLVASTEIVCSGPAIRINKKALVPPFVITAIGSPETMEGALKMRGGVAEYLQFFGIQFSVKKLEQLTIPAYSGSIKTDYIIEADADTSLAQ</sequence>
<dbReference type="PANTHER" id="PTHR37313:SF2">
    <property type="entry name" value="UPF0749 PROTEIN YLXX"/>
    <property type="match status" value="1"/>
</dbReference>
<accession>A0A4Y7RFF8</accession>
<organism evidence="2 3">
    <name type="scientific">Pelotomaculum schinkii</name>
    <dbReference type="NCBI Taxonomy" id="78350"/>
    <lineage>
        <taxon>Bacteria</taxon>
        <taxon>Bacillati</taxon>
        <taxon>Bacillota</taxon>
        <taxon>Clostridia</taxon>
        <taxon>Eubacteriales</taxon>
        <taxon>Desulfotomaculaceae</taxon>
        <taxon>Pelotomaculum</taxon>
    </lineage>
</organism>
<dbReference type="Pfam" id="PF05949">
    <property type="entry name" value="DUF881"/>
    <property type="match status" value="1"/>
</dbReference>
<evidence type="ECO:0000256" key="1">
    <source>
        <dbReference type="ARBA" id="ARBA00009108"/>
    </source>
</evidence>
<gene>
    <name evidence="2" type="ORF">Psch_01279</name>
</gene>
<keyword evidence="3" id="KW-1185">Reference proteome</keyword>
<proteinExistence type="inferred from homology"/>
<reference evidence="2 3" key="1">
    <citation type="journal article" date="2018" name="Environ. Microbiol.">
        <title>Novel energy conservation strategies and behaviour of Pelotomaculum schinkii driving syntrophic propionate catabolism.</title>
        <authorList>
            <person name="Hidalgo-Ahumada C.A.P."/>
            <person name="Nobu M.K."/>
            <person name="Narihiro T."/>
            <person name="Tamaki H."/>
            <person name="Liu W.T."/>
            <person name="Kamagata Y."/>
            <person name="Stams A.J.M."/>
            <person name="Imachi H."/>
            <person name="Sousa D.Z."/>
        </authorList>
    </citation>
    <scope>NUCLEOTIDE SEQUENCE [LARGE SCALE GENOMIC DNA]</scope>
    <source>
        <strain evidence="2 3">HH</strain>
    </source>
</reference>
<comment type="similarity">
    <text evidence="1">Belongs to the UPF0749 family.</text>
</comment>
<dbReference type="EMBL" id="QFGA01000001">
    <property type="protein sequence ID" value="TEB07724.1"/>
    <property type="molecule type" value="Genomic_DNA"/>
</dbReference>
<name>A0A4Y7RFF8_9FIRM</name>
<protein>
    <recommendedName>
        <fullName evidence="4">Division initiation protein</fullName>
    </recommendedName>
</protein>
<dbReference type="PANTHER" id="PTHR37313">
    <property type="entry name" value="UPF0749 PROTEIN RV1825"/>
    <property type="match status" value="1"/>
</dbReference>
<dbReference type="Gene3D" id="3.30.70.1880">
    <property type="entry name" value="Protein of unknown function DUF881"/>
    <property type="match status" value="1"/>
</dbReference>
<dbReference type="AlphaFoldDB" id="A0A4Y7RFF8"/>
<dbReference type="InterPro" id="IPR010273">
    <property type="entry name" value="DUF881"/>
</dbReference>
<evidence type="ECO:0000313" key="3">
    <source>
        <dbReference type="Proteomes" id="UP000298324"/>
    </source>
</evidence>
<dbReference type="Proteomes" id="UP000298324">
    <property type="component" value="Unassembled WGS sequence"/>
</dbReference>
<comment type="caution">
    <text evidence="2">The sequence shown here is derived from an EMBL/GenBank/DDBJ whole genome shotgun (WGS) entry which is preliminary data.</text>
</comment>